<feature type="transmembrane region" description="Helical" evidence="1">
    <location>
        <begin position="164"/>
        <end position="184"/>
    </location>
</feature>
<dbReference type="Pfam" id="PF00989">
    <property type="entry name" value="PAS"/>
    <property type="match status" value="1"/>
</dbReference>
<dbReference type="EMBL" id="VIVR01000001">
    <property type="protein sequence ID" value="TWE20451.1"/>
    <property type="molecule type" value="Genomic_DNA"/>
</dbReference>
<gene>
    <name evidence="5" type="ORF">FB465_5605</name>
</gene>
<dbReference type="GO" id="GO:0006355">
    <property type="term" value="P:regulation of DNA-templated transcription"/>
    <property type="evidence" value="ECO:0007669"/>
    <property type="project" value="InterPro"/>
</dbReference>
<feature type="transmembrane region" description="Helical" evidence="1">
    <location>
        <begin position="130"/>
        <end position="152"/>
    </location>
</feature>
<protein>
    <submittedName>
        <fullName evidence="5">PAS domain S-box-containing protein/diguanylate cyclase (GGDEF)-like protein</fullName>
    </submittedName>
</protein>
<dbReference type="CDD" id="cd01949">
    <property type="entry name" value="GGDEF"/>
    <property type="match status" value="1"/>
</dbReference>
<keyword evidence="1" id="KW-0812">Transmembrane</keyword>
<feature type="transmembrane region" description="Helical" evidence="1">
    <location>
        <begin position="196"/>
        <end position="216"/>
    </location>
</feature>
<dbReference type="InterPro" id="IPR035965">
    <property type="entry name" value="PAS-like_dom_sf"/>
</dbReference>
<dbReference type="PROSITE" id="PS50883">
    <property type="entry name" value="EAL"/>
    <property type="match status" value="1"/>
</dbReference>
<dbReference type="Pfam" id="PF00990">
    <property type="entry name" value="GGDEF"/>
    <property type="match status" value="1"/>
</dbReference>
<dbReference type="RefSeq" id="WP_145794809.1">
    <property type="nucleotide sequence ID" value="NZ_BAAABR010000047.1"/>
</dbReference>
<accession>A0A561EXX0</accession>
<keyword evidence="6" id="KW-1185">Reference proteome</keyword>
<dbReference type="InterPro" id="IPR000014">
    <property type="entry name" value="PAS"/>
</dbReference>
<dbReference type="InterPro" id="IPR029787">
    <property type="entry name" value="Nucleotide_cyclase"/>
</dbReference>
<dbReference type="SMART" id="SM00091">
    <property type="entry name" value="PAS"/>
    <property type="match status" value="1"/>
</dbReference>
<dbReference type="PANTHER" id="PTHR44757">
    <property type="entry name" value="DIGUANYLATE CYCLASE DGCP"/>
    <property type="match status" value="1"/>
</dbReference>
<dbReference type="Gene3D" id="3.20.20.450">
    <property type="entry name" value="EAL domain"/>
    <property type="match status" value="1"/>
</dbReference>
<proteinExistence type="predicted"/>
<dbReference type="CDD" id="cd00130">
    <property type="entry name" value="PAS"/>
    <property type="match status" value="1"/>
</dbReference>
<evidence type="ECO:0000259" key="2">
    <source>
        <dbReference type="PROSITE" id="PS50112"/>
    </source>
</evidence>
<name>A0A561EXX0_9ACTN</name>
<dbReference type="InterPro" id="IPR001633">
    <property type="entry name" value="EAL_dom"/>
</dbReference>
<dbReference type="Gene3D" id="3.30.450.20">
    <property type="entry name" value="PAS domain"/>
    <property type="match status" value="1"/>
</dbReference>
<sequence>MEKAMTNWRWQYVTLGFLGWMALLTAMYYVHPSQRIVWWTGIGLSGVAAILVGTFRNRPSYPLPWFLLAAANLSFTAGEVSEVVLTQLLHQENPFPSIADVFYLTTYPLYAIGLLLFIRRRSAGRDRGSLIDALTFTAGLALLSWIYIVLPYAHIVELTWVQKAFAIAYPLGDILVLAMLLRLLAPHGRKSWSLRLLTVGTLGMLISDVAFGLIQLHGSWRIGTPVDLGWAAYYTAWGVAALHPSMVTMTKPVPSPRTDVARGRIGLLTFASLIAPTVLLLDAIRGDTSNAGVVGAFSALLFLLVLWRLSGVVTAHRQTVARERVLRVAISSLAAATSVEEVTAAIRTAGSELPPPNPERQVVLGLSDEAGGLNLRPAGGVPAGLASHRVPGAVHDLIVSRRTHERPTAALGEDLAAALPGSGHALLCPMALQDRPSGDPLIGVLIVGGGEEELAALTATAEALASQAALALERITLSQEVTRRKSEAYFRTLVQNASDVILILDDDDLVRYASSSADRVLGYPSLIGVPIAQLVPPEESASAVAALAQMRGRDQREKREHWRMVRYDRVSIEVEVRHSDLRTDPTVSGLVLTLRDVTEQRQLERELSHRAFHDSLTGLANRVLFQDRVNHAFSRGMRGGLAAGVLLIDIDDFKVVNDTMGHSVGDELLVAVSLRLSTMARASDTAARLGGDEFAVLIEDSMAPADAEAFADHVIKAFADPFRLSAGPINVSVSVGIATTEDSVDSAELLTHADLALYAAKGAGKRQWRRFHPVLQAGMIERHELQASLDSAVAESSFQVLYQPIVEIASGALEGFEALVRWPHHTRGLVPPEQFITLAEESGQIVPLGAWVLGHAAAEASRWQQTASECLDGHDGLDGGAGPRKQLYVSVNVSARQFRDPGFVDVVRQTLDGHSMEPSSLILELTESVLMRRDERVRTDMMTLSDLGVRLAIDDFGTGYSSLSYLREFPITILKIDKSFIDGLGKSSQQYALVEGITRIAETLGVRVIAEGIESARQRDLLAVMGCPLGQGYLFARPMGADQAESLIRASKDLTVRPSAGGAETPPAT</sequence>
<dbReference type="Gene3D" id="3.30.70.270">
    <property type="match status" value="1"/>
</dbReference>
<dbReference type="CDD" id="cd01948">
    <property type="entry name" value="EAL"/>
    <property type="match status" value="1"/>
</dbReference>
<feature type="transmembrane region" description="Helical" evidence="1">
    <location>
        <begin position="65"/>
        <end position="89"/>
    </location>
</feature>
<evidence type="ECO:0000313" key="5">
    <source>
        <dbReference type="EMBL" id="TWE20451.1"/>
    </source>
</evidence>
<dbReference type="SMART" id="SM00052">
    <property type="entry name" value="EAL"/>
    <property type="match status" value="1"/>
</dbReference>
<feature type="domain" description="GGDEF" evidence="4">
    <location>
        <begin position="641"/>
        <end position="773"/>
    </location>
</feature>
<evidence type="ECO:0000256" key="1">
    <source>
        <dbReference type="SAM" id="Phobius"/>
    </source>
</evidence>
<evidence type="ECO:0000313" key="6">
    <source>
        <dbReference type="Proteomes" id="UP000318416"/>
    </source>
</evidence>
<dbReference type="PROSITE" id="PS50112">
    <property type="entry name" value="PAS"/>
    <property type="match status" value="1"/>
</dbReference>
<feature type="domain" description="PAS" evidence="2">
    <location>
        <begin position="486"/>
        <end position="523"/>
    </location>
</feature>
<feature type="transmembrane region" description="Helical" evidence="1">
    <location>
        <begin position="36"/>
        <end position="53"/>
    </location>
</feature>
<keyword evidence="1" id="KW-1133">Transmembrane helix</keyword>
<organism evidence="5 6">
    <name type="scientific">Kitasatospora atroaurantiaca</name>
    <dbReference type="NCBI Taxonomy" id="285545"/>
    <lineage>
        <taxon>Bacteria</taxon>
        <taxon>Bacillati</taxon>
        <taxon>Actinomycetota</taxon>
        <taxon>Actinomycetes</taxon>
        <taxon>Kitasatosporales</taxon>
        <taxon>Streptomycetaceae</taxon>
        <taxon>Kitasatospora</taxon>
    </lineage>
</organism>
<keyword evidence="1" id="KW-0472">Membrane</keyword>
<dbReference type="Proteomes" id="UP000318416">
    <property type="component" value="Unassembled WGS sequence"/>
</dbReference>
<feature type="transmembrane region" description="Helical" evidence="1">
    <location>
        <begin position="290"/>
        <end position="309"/>
    </location>
</feature>
<feature type="transmembrane region" description="Helical" evidence="1">
    <location>
        <begin position="101"/>
        <end position="118"/>
    </location>
</feature>
<feature type="transmembrane region" description="Helical" evidence="1">
    <location>
        <begin position="228"/>
        <end position="244"/>
    </location>
</feature>
<dbReference type="OrthoDB" id="23692at2"/>
<dbReference type="SUPFAM" id="SSF141868">
    <property type="entry name" value="EAL domain-like"/>
    <property type="match status" value="1"/>
</dbReference>
<feature type="transmembrane region" description="Helical" evidence="1">
    <location>
        <begin position="12"/>
        <end position="30"/>
    </location>
</feature>
<dbReference type="InterPro" id="IPR013767">
    <property type="entry name" value="PAS_fold"/>
</dbReference>
<dbReference type="SMART" id="SM00267">
    <property type="entry name" value="GGDEF"/>
    <property type="match status" value="1"/>
</dbReference>
<dbReference type="SUPFAM" id="SSF55073">
    <property type="entry name" value="Nucleotide cyclase"/>
    <property type="match status" value="1"/>
</dbReference>
<dbReference type="NCBIfam" id="TIGR00229">
    <property type="entry name" value="sensory_box"/>
    <property type="match status" value="1"/>
</dbReference>
<dbReference type="NCBIfam" id="TIGR00254">
    <property type="entry name" value="GGDEF"/>
    <property type="match status" value="1"/>
</dbReference>
<dbReference type="PANTHER" id="PTHR44757:SF2">
    <property type="entry name" value="BIOFILM ARCHITECTURE MAINTENANCE PROTEIN MBAA"/>
    <property type="match status" value="1"/>
</dbReference>
<feature type="transmembrane region" description="Helical" evidence="1">
    <location>
        <begin position="265"/>
        <end position="284"/>
    </location>
</feature>
<dbReference type="AlphaFoldDB" id="A0A561EXX0"/>
<dbReference type="Pfam" id="PF00563">
    <property type="entry name" value="EAL"/>
    <property type="match status" value="1"/>
</dbReference>
<dbReference type="InterPro" id="IPR043128">
    <property type="entry name" value="Rev_trsase/Diguanyl_cyclase"/>
</dbReference>
<feature type="domain" description="EAL" evidence="3">
    <location>
        <begin position="782"/>
        <end position="1052"/>
    </location>
</feature>
<reference evidence="5 6" key="1">
    <citation type="submission" date="2019-06" db="EMBL/GenBank/DDBJ databases">
        <title>Sequencing the genomes of 1000 actinobacteria strains.</title>
        <authorList>
            <person name="Klenk H.-P."/>
        </authorList>
    </citation>
    <scope>NUCLEOTIDE SEQUENCE [LARGE SCALE GENOMIC DNA]</scope>
    <source>
        <strain evidence="5 6">DSM 41649</strain>
    </source>
</reference>
<dbReference type="InterPro" id="IPR000160">
    <property type="entry name" value="GGDEF_dom"/>
</dbReference>
<dbReference type="SUPFAM" id="SSF55785">
    <property type="entry name" value="PYP-like sensor domain (PAS domain)"/>
    <property type="match status" value="1"/>
</dbReference>
<evidence type="ECO:0000259" key="3">
    <source>
        <dbReference type="PROSITE" id="PS50883"/>
    </source>
</evidence>
<comment type="caution">
    <text evidence="5">The sequence shown here is derived from an EMBL/GenBank/DDBJ whole genome shotgun (WGS) entry which is preliminary data.</text>
</comment>
<evidence type="ECO:0000259" key="4">
    <source>
        <dbReference type="PROSITE" id="PS50887"/>
    </source>
</evidence>
<dbReference type="PROSITE" id="PS50887">
    <property type="entry name" value="GGDEF"/>
    <property type="match status" value="1"/>
</dbReference>
<dbReference type="InterPro" id="IPR052155">
    <property type="entry name" value="Biofilm_reg_signaling"/>
</dbReference>
<dbReference type="InterPro" id="IPR035919">
    <property type="entry name" value="EAL_sf"/>
</dbReference>